<organism evidence="10 11">
    <name type="scientific">Candidatus Fukatsuia symbiotica</name>
    <dbReference type="NCBI Taxonomy" id="1878942"/>
    <lineage>
        <taxon>Bacteria</taxon>
        <taxon>Pseudomonadati</taxon>
        <taxon>Pseudomonadota</taxon>
        <taxon>Gammaproteobacteria</taxon>
        <taxon>Enterobacterales</taxon>
        <taxon>Yersiniaceae</taxon>
        <taxon>Candidatus Fukatsuia</taxon>
    </lineage>
</organism>
<keyword evidence="3" id="KW-0547">Nucleotide-binding</keyword>
<keyword evidence="4 10" id="KW-0067">ATP-binding</keyword>
<dbReference type="PANTHER" id="PTHR24221:SF654">
    <property type="entry name" value="ATP-BINDING CASSETTE SUB-FAMILY B MEMBER 6"/>
    <property type="match status" value="1"/>
</dbReference>
<feature type="transmembrane region" description="Helical" evidence="7">
    <location>
        <begin position="266"/>
        <end position="291"/>
    </location>
</feature>
<evidence type="ECO:0000313" key="10">
    <source>
        <dbReference type="EMBL" id="AWK15519.1"/>
    </source>
</evidence>
<dbReference type="PANTHER" id="PTHR24221">
    <property type="entry name" value="ATP-BINDING CASSETTE SUB-FAMILY B"/>
    <property type="match status" value="1"/>
</dbReference>
<dbReference type="AlphaFoldDB" id="A0A2Y9CKH3"/>
<accession>A0A2Y9CKH3</accession>
<dbReference type="Pfam" id="PF00664">
    <property type="entry name" value="ABC_membrane"/>
    <property type="match status" value="1"/>
</dbReference>
<evidence type="ECO:0000256" key="6">
    <source>
        <dbReference type="ARBA" id="ARBA00023136"/>
    </source>
</evidence>
<dbReference type="GO" id="GO:0034040">
    <property type="term" value="F:ATPase-coupled lipid transmembrane transporter activity"/>
    <property type="evidence" value="ECO:0007669"/>
    <property type="project" value="TreeGrafter"/>
</dbReference>
<dbReference type="SUPFAM" id="SSF52540">
    <property type="entry name" value="P-loop containing nucleoside triphosphate hydrolases"/>
    <property type="match status" value="1"/>
</dbReference>
<dbReference type="Pfam" id="PF00005">
    <property type="entry name" value="ABC_tran"/>
    <property type="match status" value="1"/>
</dbReference>
<proteinExistence type="predicted"/>
<keyword evidence="5 7" id="KW-1133">Transmembrane helix</keyword>
<dbReference type="InterPro" id="IPR003593">
    <property type="entry name" value="AAA+_ATPase"/>
</dbReference>
<dbReference type="Proteomes" id="UP000261875">
    <property type="component" value="Plasmid p5D_Fsymbiotica-1"/>
</dbReference>
<dbReference type="PROSITE" id="PS50929">
    <property type="entry name" value="ABC_TM1F"/>
    <property type="match status" value="1"/>
</dbReference>
<evidence type="ECO:0000256" key="2">
    <source>
        <dbReference type="ARBA" id="ARBA00022692"/>
    </source>
</evidence>
<dbReference type="KEGG" id="fsm:CCS41_13900"/>
<dbReference type="NCBIfam" id="TIGR01194">
    <property type="entry name" value="cyc_pep_trnsptr"/>
    <property type="match status" value="1"/>
</dbReference>
<dbReference type="GO" id="GO:0140359">
    <property type="term" value="F:ABC-type transporter activity"/>
    <property type="evidence" value="ECO:0007669"/>
    <property type="project" value="InterPro"/>
</dbReference>
<dbReference type="Gene3D" id="1.20.1560.10">
    <property type="entry name" value="ABC transporter type 1, transmembrane domain"/>
    <property type="match status" value="1"/>
</dbReference>
<dbReference type="InterPro" id="IPR005898">
    <property type="entry name" value="Cyc_pep_transpt_SyrD/YojI"/>
</dbReference>
<reference evidence="10 11" key="1">
    <citation type="submission" date="2017-05" db="EMBL/GenBank/DDBJ databases">
        <title>Genome sequence of Candidatus Fukatsuia symbiotica and Candidatus Hamiltonella defensa from Acyrthosiphon pisum strain 5D.</title>
        <authorList>
            <person name="Patel V.A."/>
            <person name="Chevignon G."/>
            <person name="Russell J.A."/>
            <person name="Oliver K.M."/>
        </authorList>
    </citation>
    <scope>NUCLEOTIDE SEQUENCE [LARGE SCALE GENOMIC DNA]</scope>
    <source>
        <strain evidence="10 11">5D</strain>
        <plasmid evidence="11">p5d_fsymbiotica-1</plasmid>
    </source>
</reference>
<dbReference type="Gene3D" id="3.40.50.300">
    <property type="entry name" value="P-loop containing nucleotide triphosphate hydrolases"/>
    <property type="match status" value="1"/>
</dbReference>
<dbReference type="GO" id="GO:0005524">
    <property type="term" value="F:ATP binding"/>
    <property type="evidence" value="ECO:0007669"/>
    <property type="project" value="UniProtKB-KW"/>
</dbReference>
<dbReference type="InterPro" id="IPR039421">
    <property type="entry name" value="Type_1_exporter"/>
</dbReference>
<dbReference type="EMBL" id="CP021660">
    <property type="protein sequence ID" value="AWK15519.1"/>
    <property type="molecule type" value="Genomic_DNA"/>
</dbReference>
<name>A0A2Y9CKH3_9GAMM</name>
<keyword evidence="10" id="KW-0614">Plasmid</keyword>
<evidence type="ECO:0000256" key="4">
    <source>
        <dbReference type="ARBA" id="ARBA00022840"/>
    </source>
</evidence>
<gene>
    <name evidence="10" type="ORF">CCS41_13900</name>
</gene>
<dbReference type="GO" id="GO:0015833">
    <property type="term" value="P:peptide transport"/>
    <property type="evidence" value="ECO:0007669"/>
    <property type="project" value="InterPro"/>
</dbReference>
<dbReference type="InterPro" id="IPR027417">
    <property type="entry name" value="P-loop_NTPase"/>
</dbReference>
<keyword evidence="6 7" id="KW-0472">Membrane</keyword>
<comment type="subcellular location">
    <subcellularLocation>
        <location evidence="1">Cell membrane</location>
        <topology evidence="1">Multi-pass membrane protein</topology>
    </subcellularLocation>
</comment>
<keyword evidence="11" id="KW-1185">Reference proteome</keyword>
<sequence>MSMIKLLSERAPGAPGLPSLLSAQALAGLAGAGWFTVLTQASGVTGHAQVTSLAALAVCALALFVVAQRYATRQTAARVEFSIHSVRIRLIDKLTRVDLQTFERIGKKHLLSCVEKDMKVMSNATMAVISAGQSIMLFVFTLAYLAYLLPLACAICVVVILLGVFLHLIRLRTIERSTQRAMKAENNLFGLVGHMIGGFKELKLHQRRRREIYDELVGASEHSATLNQKAFGQATDHLILLQSILYILLGLVVFAFPLAGLLQPFLLIRVVTVILFLSVPINHFIGILPMYGQANAAARSIGELEQLLDAAVDVEELSEEVEPVLMSSIELRNVCFAYMAVDGHAFEVGPINLSVQQGQVIFITGSNGSGKSTFMKLLTGLQAPSVGCLFLNGTPLEGVRSLATYRNLFSAVFTDYHLFPRLYGSVPPDPTRVQELLKRLALDGKTRLDGRLFTTLDLSTGQRKRLAHLVALLEDRQVYIFDEWAADQDPNFRRWFYREELPRFKAMGKTVIAVTHDDQYFSNADRWLHFEEGHCEERFPDAALPISIPQSSPFSI</sequence>
<dbReference type="SUPFAM" id="SSF90123">
    <property type="entry name" value="ABC transporter transmembrane region"/>
    <property type="match status" value="1"/>
</dbReference>
<dbReference type="RefSeq" id="WP_119797831.1">
    <property type="nucleotide sequence ID" value="NZ_CP021660.1"/>
</dbReference>
<dbReference type="InterPro" id="IPR011527">
    <property type="entry name" value="ABC1_TM_dom"/>
</dbReference>
<evidence type="ECO:0000256" key="5">
    <source>
        <dbReference type="ARBA" id="ARBA00022989"/>
    </source>
</evidence>
<dbReference type="InterPro" id="IPR003439">
    <property type="entry name" value="ABC_transporter-like_ATP-bd"/>
</dbReference>
<feature type="transmembrane region" description="Helical" evidence="7">
    <location>
        <begin position="238"/>
        <end position="260"/>
    </location>
</feature>
<protein>
    <submittedName>
        <fullName evidence="10">ABC transporter ATP-binding protein</fullName>
    </submittedName>
</protein>
<feature type="transmembrane region" description="Helical" evidence="7">
    <location>
        <begin position="124"/>
        <end position="143"/>
    </location>
</feature>
<feature type="transmembrane region" description="Helical" evidence="7">
    <location>
        <begin position="48"/>
        <end position="67"/>
    </location>
</feature>
<evidence type="ECO:0000313" key="11">
    <source>
        <dbReference type="Proteomes" id="UP000261875"/>
    </source>
</evidence>
<dbReference type="OrthoDB" id="9760776at2"/>
<evidence type="ECO:0000259" key="9">
    <source>
        <dbReference type="PROSITE" id="PS50929"/>
    </source>
</evidence>
<keyword evidence="2 7" id="KW-0812">Transmembrane</keyword>
<evidence type="ECO:0000256" key="3">
    <source>
        <dbReference type="ARBA" id="ARBA00022741"/>
    </source>
</evidence>
<dbReference type="GO" id="GO:0016887">
    <property type="term" value="F:ATP hydrolysis activity"/>
    <property type="evidence" value="ECO:0007669"/>
    <property type="project" value="InterPro"/>
</dbReference>
<feature type="transmembrane region" description="Helical" evidence="7">
    <location>
        <begin position="149"/>
        <end position="169"/>
    </location>
</feature>
<dbReference type="GO" id="GO:1904680">
    <property type="term" value="F:peptide transmembrane transporter activity"/>
    <property type="evidence" value="ECO:0007669"/>
    <property type="project" value="InterPro"/>
</dbReference>
<geneLocation type="plasmid" evidence="11">
    <name>p5d_fsymbiotica-1</name>
</geneLocation>
<evidence type="ECO:0000256" key="7">
    <source>
        <dbReference type="SAM" id="Phobius"/>
    </source>
</evidence>
<dbReference type="InterPro" id="IPR036640">
    <property type="entry name" value="ABC1_TM_sf"/>
</dbReference>
<dbReference type="PROSITE" id="PS50893">
    <property type="entry name" value="ABC_TRANSPORTER_2"/>
    <property type="match status" value="1"/>
</dbReference>
<feature type="domain" description="ABC transporter" evidence="8">
    <location>
        <begin position="329"/>
        <end position="554"/>
    </location>
</feature>
<dbReference type="SMART" id="SM00382">
    <property type="entry name" value="AAA"/>
    <property type="match status" value="1"/>
</dbReference>
<feature type="domain" description="ABC transmembrane type-1" evidence="9">
    <location>
        <begin position="20"/>
        <end position="293"/>
    </location>
</feature>
<dbReference type="GO" id="GO:0005886">
    <property type="term" value="C:plasma membrane"/>
    <property type="evidence" value="ECO:0007669"/>
    <property type="project" value="UniProtKB-SubCell"/>
</dbReference>
<evidence type="ECO:0000259" key="8">
    <source>
        <dbReference type="PROSITE" id="PS50893"/>
    </source>
</evidence>
<evidence type="ECO:0000256" key="1">
    <source>
        <dbReference type="ARBA" id="ARBA00004651"/>
    </source>
</evidence>